<evidence type="ECO:0000256" key="9">
    <source>
        <dbReference type="PIRNR" id="PIRNR001174"/>
    </source>
</evidence>
<dbReference type="Pfam" id="PF00004">
    <property type="entry name" value="AAA"/>
    <property type="match status" value="1"/>
</dbReference>
<reference evidence="15" key="1">
    <citation type="journal article" date="2020" name="Stud. Mycol.">
        <title>101 Dothideomycetes genomes: a test case for predicting lifestyles and emergence of pathogens.</title>
        <authorList>
            <person name="Haridas S."/>
            <person name="Albert R."/>
            <person name="Binder M."/>
            <person name="Bloem J."/>
            <person name="Labutti K."/>
            <person name="Salamov A."/>
            <person name="Andreopoulos B."/>
            <person name="Baker S."/>
            <person name="Barry K."/>
            <person name="Bills G."/>
            <person name="Bluhm B."/>
            <person name="Cannon C."/>
            <person name="Castanera R."/>
            <person name="Culley D."/>
            <person name="Daum C."/>
            <person name="Ezra D."/>
            <person name="Gonzalez J."/>
            <person name="Henrissat B."/>
            <person name="Kuo A."/>
            <person name="Liang C."/>
            <person name="Lipzen A."/>
            <person name="Lutzoni F."/>
            <person name="Magnuson J."/>
            <person name="Mondo S."/>
            <person name="Nolan M."/>
            <person name="Ohm R."/>
            <person name="Pangilinan J."/>
            <person name="Park H.-J."/>
            <person name="Ramirez L."/>
            <person name="Alfaro M."/>
            <person name="Sun H."/>
            <person name="Tritt A."/>
            <person name="Yoshinaga Y."/>
            <person name="Zwiers L.-H."/>
            <person name="Turgeon B."/>
            <person name="Goodwin S."/>
            <person name="Spatafora J."/>
            <person name="Crous P."/>
            <person name="Grigoriev I."/>
        </authorList>
    </citation>
    <scope>NUCLEOTIDE SEQUENCE</scope>
    <source>
        <strain evidence="15">CBS 115976</strain>
    </source>
</reference>
<dbReference type="PRINTS" id="PR00830">
    <property type="entry name" value="ENDOLAPTASE"/>
</dbReference>
<gene>
    <name evidence="15" type="ORF">BT63DRAFT_384157</name>
</gene>
<evidence type="ECO:0000256" key="5">
    <source>
        <dbReference type="ARBA" id="ARBA00022825"/>
    </source>
</evidence>
<feature type="domain" description="Lon proteolytic" evidence="13">
    <location>
        <begin position="711"/>
        <end position="898"/>
    </location>
</feature>
<feature type="active site" evidence="8 10">
    <location>
        <position position="847"/>
    </location>
</feature>
<dbReference type="InterPro" id="IPR003593">
    <property type="entry name" value="AAA+_ATPase"/>
</dbReference>
<keyword evidence="5 8" id="KW-0720">Serine protease</keyword>
<comment type="function">
    <text evidence="8">ATP-dependent serine protease that mediates the selective degradation of misfolded and unassembled polypeptides in the peroxisomal matrix. Necessary for type 2 peroxisome targeting signal (PTS2)-containing protein processing and facilitates peroxisome matrix protein import.</text>
</comment>
<sequence>MGKSKSKIVPVIPLQKGQVLLPGVTLRIAIAYRPDIAALLARVYSISTSPRGNNPIVIGCVPLGSHLLSPDGKRLIEAAPEGESDPSAIQDADRQLFGYGTLAKITGVQGRVQGELSLIVEGISRFQITKITKKIPYHEAQIQDVHEAEFNPNDPIVQARFVELKQLSKEYLALIRLSSILPGARNASISPILAKRLEPYVTRKDANDAAEVADFMVSILDAEHEDRLQVLAALDVSTRLEKVIEILQKQIVKLQNPGRVVTITTTSPVSGIDMEKLKKLHSRLNGGNIPPIPISGLPPMGGQGGQGQDDANELEELKKRLDDAGLTPEATKVVNREFGRLQKMNPAQAEYQVCRNYLETLSEIPWSKVTEDHLDTTVIARARKQLDDDHYGLEKIKKRLLEYLAVLKLKQAVNADLDSQIAKLNSNDKTKEDQADEINITSEPSEQEVRIREKKRMLDKAPILLLVGPPGTGKTSLARSVAAALGRKFNRISLGGVRDEAEIRGHRRTYVAAMPGVIVNGLKKVGVANPVVLLDEIDKLGMANFHGDPSAAMLEVLDPEQNHAFVDHYVNIPIDLSRVLFIATANSLDTIPAPLLDRMEMIHLTGYTTLEKRHIAARHLIPKQITTNGLGSDQVQIDDIVLDKIITSYTRESGVRNLEREIGSVCRSKAVEFAESQDSTEKKEFNPRVSLEDLDDILGIERFDEEIAATESRPGIVTGLVAYSTGGQGSILFIEVADMPGKGRVQLTGKLGDVLKESVEVALTWVKAHAFELGLTTDPAEDIMKNRSIHVHCPSGAIPKDGPSAGLAHTIALISLFSGRAVPPTIAMTGEISLRGKVTPVGGIKEKLIGALRAGVKTVLLPIGNRKDARDLPDEVKAGLEIIHVSHIWEAMRHIWPGAHWPGQDRWAAIDSRL</sequence>
<evidence type="ECO:0000256" key="7">
    <source>
        <dbReference type="ARBA" id="ARBA00023140"/>
    </source>
</evidence>
<evidence type="ECO:0000256" key="4">
    <source>
        <dbReference type="ARBA" id="ARBA00022801"/>
    </source>
</evidence>
<dbReference type="InterPro" id="IPR003959">
    <property type="entry name" value="ATPase_AAA_core"/>
</dbReference>
<dbReference type="GO" id="GO:0006515">
    <property type="term" value="P:protein quality control for misfolded or incompletely synthesized proteins"/>
    <property type="evidence" value="ECO:0007669"/>
    <property type="project" value="UniProtKB-UniRule"/>
</dbReference>
<dbReference type="SMART" id="SM00464">
    <property type="entry name" value="LON"/>
    <property type="match status" value="1"/>
</dbReference>
<evidence type="ECO:0000259" key="13">
    <source>
        <dbReference type="PROSITE" id="PS51786"/>
    </source>
</evidence>
<evidence type="ECO:0000256" key="2">
    <source>
        <dbReference type="ARBA" id="ARBA00022670"/>
    </source>
</evidence>
<dbReference type="InterPro" id="IPR027417">
    <property type="entry name" value="P-loop_NTPase"/>
</dbReference>
<evidence type="ECO:0000256" key="10">
    <source>
        <dbReference type="PIRSR" id="PIRSR001174-1"/>
    </source>
</evidence>
<dbReference type="GO" id="GO:0004252">
    <property type="term" value="F:serine-type endopeptidase activity"/>
    <property type="evidence" value="ECO:0007669"/>
    <property type="project" value="UniProtKB-UniRule"/>
</dbReference>
<proteinExistence type="inferred from homology"/>
<dbReference type="Pfam" id="PF22667">
    <property type="entry name" value="Lon_lid"/>
    <property type="match status" value="1"/>
</dbReference>
<dbReference type="SMART" id="SM00382">
    <property type="entry name" value="AAA"/>
    <property type="match status" value="1"/>
</dbReference>
<evidence type="ECO:0000256" key="8">
    <source>
        <dbReference type="HAMAP-Rule" id="MF_03121"/>
    </source>
</evidence>
<keyword evidence="7 8" id="KW-0576">Peroxisome</keyword>
<feature type="domain" description="Lon N-terminal" evidence="14">
    <location>
        <begin position="9"/>
        <end position="251"/>
    </location>
</feature>
<dbReference type="FunFam" id="3.30.230.10:FF:000039">
    <property type="entry name" value="Lon protease homolog 2, peroxisomal"/>
    <property type="match status" value="1"/>
</dbReference>
<evidence type="ECO:0000259" key="14">
    <source>
        <dbReference type="PROSITE" id="PS51787"/>
    </source>
</evidence>
<evidence type="ECO:0000256" key="11">
    <source>
        <dbReference type="PIRSR" id="PIRSR001174-2"/>
    </source>
</evidence>
<evidence type="ECO:0000313" key="15">
    <source>
        <dbReference type="EMBL" id="KAF2671607.1"/>
    </source>
</evidence>
<dbReference type="Pfam" id="PF02190">
    <property type="entry name" value="LON_substr_bdg"/>
    <property type="match status" value="1"/>
</dbReference>
<dbReference type="Gene3D" id="1.10.8.60">
    <property type="match status" value="1"/>
</dbReference>
<dbReference type="PANTHER" id="PTHR10046">
    <property type="entry name" value="ATP DEPENDENT LON PROTEASE FAMILY MEMBER"/>
    <property type="match status" value="1"/>
</dbReference>
<dbReference type="Gene3D" id="2.30.130.40">
    <property type="entry name" value="LON domain-like"/>
    <property type="match status" value="1"/>
</dbReference>
<keyword evidence="4 8" id="KW-0378">Hydrolase</keyword>
<comment type="similarity">
    <text evidence="8 9 12">Belongs to the peptidase S16 family.</text>
</comment>
<dbReference type="OrthoDB" id="2411602at2759"/>
<accession>A0A6A6UJH0</accession>
<dbReference type="FunFam" id="1.20.5.5270:FF:000002">
    <property type="entry name" value="Lon protease homolog"/>
    <property type="match status" value="1"/>
</dbReference>
<evidence type="ECO:0000256" key="3">
    <source>
        <dbReference type="ARBA" id="ARBA00022741"/>
    </source>
</evidence>
<dbReference type="EMBL" id="MU004232">
    <property type="protein sequence ID" value="KAF2671607.1"/>
    <property type="molecule type" value="Genomic_DNA"/>
</dbReference>
<feature type="binding site" evidence="8 11">
    <location>
        <begin position="468"/>
        <end position="475"/>
    </location>
    <ligand>
        <name>ATP</name>
        <dbReference type="ChEBI" id="CHEBI:30616"/>
    </ligand>
</feature>
<evidence type="ECO:0000313" key="16">
    <source>
        <dbReference type="Proteomes" id="UP000799302"/>
    </source>
</evidence>
<comment type="subcellular location">
    <subcellularLocation>
        <location evidence="1 8">Peroxisome matrix</location>
    </subcellularLocation>
</comment>
<dbReference type="HAMAP" id="MF_03121">
    <property type="entry name" value="lonp2_euk"/>
    <property type="match status" value="1"/>
</dbReference>
<dbReference type="Gene3D" id="3.40.50.300">
    <property type="entry name" value="P-loop containing nucleotide triphosphate hydrolases"/>
    <property type="match status" value="1"/>
</dbReference>
<dbReference type="EC" id="3.4.21.-" evidence="8"/>
<dbReference type="FunFam" id="1.10.8.60:FF:000091">
    <property type="entry name" value="Lon protease homolog 2, peroxisomal"/>
    <property type="match status" value="1"/>
</dbReference>
<keyword evidence="16" id="KW-1185">Reference proteome</keyword>
<dbReference type="AlphaFoldDB" id="A0A6A6UJH0"/>
<dbReference type="Pfam" id="PF05362">
    <property type="entry name" value="Lon_C"/>
    <property type="match status" value="1"/>
</dbReference>
<dbReference type="CDD" id="cd19500">
    <property type="entry name" value="RecA-like_Lon"/>
    <property type="match status" value="1"/>
</dbReference>
<feature type="short sequence motif" description="Microbody targeting signal" evidence="8">
    <location>
        <begin position="912"/>
        <end position="914"/>
    </location>
</feature>
<dbReference type="Gene3D" id="1.20.58.1480">
    <property type="match status" value="1"/>
</dbReference>
<keyword evidence="2 8" id="KW-0645">Protease</keyword>
<dbReference type="PROSITE" id="PS51786">
    <property type="entry name" value="LON_PROTEOLYTIC"/>
    <property type="match status" value="1"/>
</dbReference>
<dbReference type="InterPro" id="IPR015947">
    <property type="entry name" value="PUA-like_sf"/>
</dbReference>
<dbReference type="InterPro" id="IPR003111">
    <property type="entry name" value="Lon_prtase_N"/>
</dbReference>
<dbReference type="GO" id="GO:0016558">
    <property type="term" value="P:protein import into peroxisome matrix"/>
    <property type="evidence" value="ECO:0007669"/>
    <property type="project" value="UniProtKB-UniRule"/>
</dbReference>
<dbReference type="SUPFAM" id="SSF88697">
    <property type="entry name" value="PUA domain-like"/>
    <property type="match status" value="1"/>
</dbReference>
<dbReference type="InterPro" id="IPR008269">
    <property type="entry name" value="Lon_proteolytic"/>
</dbReference>
<dbReference type="InterPro" id="IPR046336">
    <property type="entry name" value="Lon_prtase_N_sf"/>
</dbReference>
<keyword evidence="3 8" id="KW-0547">Nucleotide-binding</keyword>
<protein>
    <recommendedName>
        <fullName evidence="8">Lon protease homolog 2, peroxisomal</fullName>
        <ecNumber evidence="8">3.4.21.-</ecNumber>
    </recommendedName>
</protein>
<name>A0A6A6UJH0_9PEZI</name>
<feature type="active site" evidence="8 10">
    <location>
        <position position="804"/>
    </location>
</feature>
<dbReference type="GO" id="GO:0016485">
    <property type="term" value="P:protein processing"/>
    <property type="evidence" value="ECO:0007669"/>
    <property type="project" value="UniProtKB-UniRule"/>
</dbReference>
<dbReference type="InterPro" id="IPR014721">
    <property type="entry name" value="Ribsml_uS5_D2-typ_fold_subgr"/>
</dbReference>
<evidence type="ECO:0000256" key="6">
    <source>
        <dbReference type="ARBA" id="ARBA00022840"/>
    </source>
</evidence>
<dbReference type="SUPFAM" id="SSF54211">
    <property type="entry name" value="Ribosomal protein S5 domain 2-like"/>
    <property type="match status" value="1"/>
</dbReference>
<dbReference type="InterPro" id="IPR004815">
    <property type="entry name" value="Lon_bac/euk-typ"/>
</dbReference>
<dbReference type="PROSITE" id="PS51787">
    <property type="entry name" value="LON_N"/>
    <property type="match status" value="1"/>
</dbReference>
<keyword evidence="6 8" id="KW-0067">ATP-binding</keyword>
<dbReference type="GO" id="GO:0005782">
    <property type="term" value="C:peroxisomal matrix"/>
    <property type="evidence" value="ECO:0007669"/>
    <property type="project" value="UniProtKB-SubCell"/>
</dbReference>
<dbReference type="Proteomes" id="UP000799302">
    <property type="component" value="Unassembled WGS sequence"/>
</dbReference>
<organism evidence="15 16">
    <name type="scientific">Microthyrium microscopicum</name>
    <dbReference type="NCBI Taxonomy" id="703497"/>
    <lineage>
        <taxon>Eukaryota</taxon>
        <taxon>Fungi</taxon>
        <taxon>Dikarya</taxon>
        <taxon>Ascomycota</taxon>
        <taxon>Pezizomycotina</taxon>
        <taxon>Dothideomycetes</taxon>
        <taxon>Dothideomycetes incertae sedis</taxon>
        <taxon>Microthyriales</taxon>
        <taxon>Microthyriaceae</taxon>
        <taxon>Microthyrium</taxon>
    </lineage>
</organism>
<evidence type="ECO:0000256" key="1">
    <source>
        <dbReference type="ARBA" id="ARBA00004253"/>
    </source>
</evidence>
<dbReference type="GO" id="GO:0005524">
    <property type="term" value="F:ATP binding"/>
    <property type="evidence" value="ECO:0007669"/>
    <property type="project" value="UniProtKB-UniRule"/>
</dbReference>
<dbReference type="InterPro" id="IPR054594">
    <property type="entry name" value="Lon_lid"/>
</dbReference>
<evidence type="ECO:0000256" key="12">
    <source>
        <dbReference type="PROSITE-ProRule" id="PRU01122"/>
    </source>
</evidence>
<dbReference type="GO" id="GO:0016887">
    <property type="term" value="F:ATP hydrolysis activity"/>
    <property type="evidence" value="ECO:0007669"/>
    <property type="project" value="UniProtKB-UniRule"/>
</dbReference>
<dbReference type="PIRSF" id="PIRSF001174">
    <property type="entry name" value="Lon_proteas"/>
    <property type="match status" value="1"/>
</dbReference>
<dbReference type="InterPro" id="IPR027065">
    <property type="entry name" value="Lon_Prtase"/>
</dbReference>
<dbReference type="Gene3D" id="1.20.5.5270">
    <property type="match status" value="1"/>
</dbReference>
<dbReference type="InterPro" id="IPR020568">
    <property type="entry name" value="Ribosomal_Su5_D2-typ_SF"/>
</dbReference>
<dbReference type="SUPFAM" id="SSF52540">
    <property type="entry name" value="P-loop containing nucleoside triphosphate hydrolases"/>
    <property type="match status" value="1"/>
</dbReference>
<dbReference type="GO" id="GO:0004176">
    <property type="term" value="F:ATP-dependent peptidase activity"/>
    <property type="evidence" value="ECO:0007669"/>
    <property type="project" value="UniProtKB-UniRule"/>
</dbReference>
<dbReference type="InterPro" id="IPR027501">
    <property type="entry name" value="Lonp2_euk"/>
</dbReference>
<dbReference type="NCBIfam" id="TIGR00763">
    <property type="entry name" value="lon"/>
    <property type="match status" value="1"/>
</dbReference>
<dbReference type="Gene3D" id="3.30.230.10">
    <property type="match status" value="1"/>
</dbReference>